<dbReference type="AlphaFoldDB" id="A6JF81"/>
<feature type="transmembrane region" description="Helical" evidence="1">
    <location>
        <begin position="29"/>
        <end position="50"/>
    </location>
</feature>
<keyword evidence="1" id="KW-0812">Transmembrane</keyword>
<evidence type="ECO:0000313" key="2">
    <source>
        <dbReference type="EMBL" id="EDM00380.1"/>
    </source>
</evidence>
<sequence>MLLCRKKKNLIFVGHCFPMPFKGIMAFKGLILLKSVVAFCFIRSLLITYVSSLTMSKKKKSPQGT</sequence>
<dbReference type="Proteomes" id="UP000234681">
    <property type="component" value="Chromosome 3"/>
</dbReference>
<keyword evidence="1" id="KW-0472">Membrane</keyword>
<evidence type="ECO:0000256" key="1">
    <source>
        <dbReference type="SAM" id="Phobius"/>
    </source>
</evidence>
<reference evidence="2 3" key="1">
    <citation type="submission" date="2005-09" db="EMBL/GenBank/DDBJ databases">
        <authorList>
            <person name="Mural R.J."/>
            <person name="Li P.W."/>
            <person name="Adams M.D."/>
            <person name="Amanatides P.G."/>
            <person name="Baden-Tillson H."/>
            <person name="Barnstead M."/>
            <person name="Chin S.H."/>
            <person name="Dew I."/>
            <person name="Evans C.A."/>
            <person name="Ferriera S."/>
            <person name="Flanigan M."/>
            <person name="Fosler C."/>
            <person name="Glodek A."/>
            <person name="Gu Z."/>
            <person name="Holt R.A."/>
            <person name="Jennings D."/>
            <person name="Kraft C.L."/>
            <person name="Lu F."/>
            <person name="Nguyen T."/>
            <person name="Nusskern D.R."/>
            <person name="Pfannkoch C.M."/>
            <person name="Sitter C."/>
            <person name="Sutton G.G."/>
            <person name="Venter J.C."/>
            <person name="Wang Z."/>
            <person name="Woodage T."/>
            <person name="Zheng X.H."/>
            <person name="Zhong F."/>
        </authorList>
    </citation>
    <scope>NUCLEOTIDE SEQUENCE [LARGE SCALE GENOMIC DNA]</scope>
    <source>
        <strain>BN</strain>
        <strain evidence="3">Sprague-Dawley</strain>
    </source>
</reference>
<proteinExistence type="predicted"/>
<protein>
    <submittedName>
        <fullName evidence="2">RCG37791</fullName>
    </submittedName>
</protein>
<evidence type="ECO:0000313" key="3">
    <source>
        <dbReference type="Proteomes" id="UP000234681"/>
    </source>
</evidence>
<name>A6JF81_RAT</name>
<keyword evidence="1" id="KW-1133">Transmembrane helix</keyword>
<organism evidence="2 3">
    <name type="scientific">Rattus norvegicus</name>
    <name type="common">Rat</name>
    <dbReference type="NCBI Taxonomy" id="10116"/>
    <lineage>
        <taxon>Eukaryota</taxon>
        <taxon>Metazoa</taxon>
        <taxon>Chordata</taxon>
        <taxon>Craniata</taxon>
        <taxon>Vertebrata</taxon>
        <taxon>Euteleostomi</taxon>
        <taxon>Mammalia</taxon>
        <taxon>Eutheria</taxon>
        <taxon>Euarchontoglires</taxon>
        <taxon>Glires</taxon>
        <taxon>Rodentia</taxon>
        <taxon>Myomorpha</taxon>
        <taxon>Muroidea</taxon>
        <taxon>Muridae</taxon>
        <taxon>Murinae</taxon>
        <taxon>Rattus</taxon>
    </lineage>
</organism>
<dbReference type="EMBL" id="CH473983">
    <property type="protein sequence ID" value="EDM00380.1"/>
    <property type="molecule type" value="Genomic_DNA"/>
</dbReference>
<gene>
    <name evidence="2" type="ORF">rCG_37791</name>
</gene>
<accession>A6JF81</accession>